<keyword evidence="5" id="KW-0653">Protein transport</keyword>
<dbReference type="Proteomes" id="UP000008947">
    <property type="component" value="Unassembled WGS sequence"/>
</dbReference>
<keyword evidence="2" id="KW-0813">Transport</keyword>
<proteinExistence type="predicted"/>
<evidence type="ECO:0000256" key="8">
    <source>
        <dbReference type="ARBA" id="ARBA00023136"/>
    </source>
</evidence>
<comment type="caution">
    <text evidence="10">The sequence shown here is derived from an EMBL/GenBank/DDBJ whole genome shotgun (WGS) entry which is preliminary data.</text>
</comment>
<keyword evidence="8" id="KW-0472">Membrane</keyword>
<dbReference type="NCBIfam" id="TIGR01410">
    <property type="entry name" value="tatB"/>
    <property type="match status" value="1"/>
</dbReference>
<keyword evidence="3" id="KW-1003">Cell membrane</keyword>
<organism evidence="10 11">
    <name type="scientific">Candidatus Bartonella washoeensis Sb944nv</name>
    <dbReference type="NCBI Taxonomy" id="1094563"/>
    <lineage>
        <taxon>Bacteria</taxon>
        <taxon>Pseudomonadati</taxon>
        <taxon>Pseudomonadota</taxon>
        <taxon>Alphaproteobacteria</taxon>
        <taxon>Hyphomicrobiales</taxon>
        <taxon>Bartonellaceae</taxon>
        <taxon>Bartonella</taxon>
    </lineage>
</organism>
<evidence type="ECO:0000256" key="4">
    <source>
        <dbReference type="ARBA" id="ARBA00022692"/>
    </source>
</evidence>
<evidence type="ECO:0000313" key="11">
    <source>
        <dbReference type="Proteomes" id="UP000008947"/>
    </source>
</evidence>
<protein>
    <submittedName>
        <fullName evidence="10">Twin arginine-targeting protein translocase TatB</fullName>
    </submittedName>
</protein>
<keyword evidence="6" id="KW-1133">Transmembrane helix</keyword>
<keyword evidence="7" id="KW-0811">Translocation</keyword>
<comment type="subcellular location">
    <subcellularLocation>
        <location evidence="1">Membrane</location>
        <topology evidence="1">Single-pass membrane protein</topology>
    </subcellularLocation>
</comment>
<evidence type="ECO:0000256" key="9">
    <source>
        <dbReference type="SAM" id="MobiDB-lite"/>
    </source>
</evidence>
<keyword evidence="4" id="KW-0812">Transmembrane</keyword>
<dbReference type="InterPro" id="IPR003369">
    <property type="entry name" value="TatA/B/E"/>
</dbReference>
<dbReference type="HOGENOM" id="CLU_086034_1_3_5"/>
<dbReference type="GO" id="GO:0043953">
    <property type="term" value="P:protein transport by the Tat complex"/>
    <property type="evidence" value="ECO:0007669"/>
    <property type="project" value="InterPro"/>
</dbReference>
<dbReference type="PRINTS" id="PR01506">
    <property type="entry name" value="TATBPROTEIN"/>
</dbReference>
<dbReference type="InterPro" id="IPR018448">
    <property type="entry name" value="TatB"/>
</dbReference>
<evidence type="ECO:0000256" key="6">
    <source>
        <dbReference type="ARBA" id="ARBA00022989"/>
    </source>
</evidence>
<gene>
    <name evidence="10" type="ORF">MCQ_00344</name>
</gene>
<evidence type="ECO:0000256" key="7">
    <source>
        <dbReference type="ARBA" id="ARBA00023010"/>
    </source>
</evidence>
<dbReference type="eggNOG" id="COG1826">
    <property type="taxonomic scope" value="Bacteria"/>
</dbReference>
<accession>J0Q8Q0</accession>
<evidence type="ECO:0000256" key="5">
    <source>
        <dbReference type="ARBA" id="ARBA00022927"/>
    </source>
</evidence>
<dbReference type="Gene3D" id="1.20.5.3310">
    <property type="match status" value="1"/>
</dbReference>
<dbReference type="EMBL" id="AILU01000003">
    <property type="protein sequence ID" value="EJF81646.1"/>
    <property type="molecule type" value="Genomic_DNA"/>
</dbReference>
<evidence type="ECO:0000256" key="1">
    <source>
        <dbReference type="ARBA" id="ARBA00004167"/>
    </source>
</evidence>
<feature type="region of interest" description="Disordered" evidence="9">
    <location>
        <begin position="122"/>
        <end position="146"/>
    </location>
</feature>
<keyword evidence="11" id="KW-1185">Reference proteome</keyword>
<evidence type="ECO:0000256" key="3">
    <source>
        <dbReference type="ARBA" id="ARBA00022475"/>
    </source>
</evidence>
<dbReference type="Pfam" id="PF02416">
    <property type="entry name" value="TatA_B_E"/>
    <property type="match status" value="1"/>
</dbReference>
<dbReference type="RefSeq" id="WP_006923161.1">
    <property type="nucleotide sequence ID" value="NZ_JH725022.1"/>
</dbReference>
<dbReference type="AlphaFoldDB" id="J0Q8Q0"/>
<name>J0Q8Q0_9HYPH</name>
<sequence>MFGIDGPEFLLILLVLIIVVGPKDLPKVLRTMAKAIAYVRSTVNEFRHQFDDAVRQVELDDWQKTLSDINDLNPDKKLKEVFNPIHDAVEDICNNFDVNTTHHKLGKDKEILGCDHNKTNEDLTISGDPLNTGDISVTSTDKEGAS</sequence>
<dbReference type="GO" id="GO:0008320">
    <property type="term" value="F:protein transmembrane transporter activity"/>
    <property type="evidence" value="ECO:0007669"/>
    <property type="project" value="InterPro"/>
</dbReference>
<evidence type="ECO:0000256" key="2">
    <source>
        <dbReference type="ARBA" id="ARBA00022448"/>
    </source>
</evidence>
<reference evidence="10 11" key="1">
    <citation type="submission" date="2012-03" db="EMBL/GenBank/DDBJ databases">
        <title>The Genome Sequence of Bartonella washoensis Sb944nv.</title>
        <authorList>
            <consortium name="The Broad Institute Genome Sequencing Platform"/>
            <consortium name="The Broad Institute Genome Sequencing Center for Infectious Disease"/>
            <person name="Feldgarden M."/>
            <person name="Kirby J."/>
            <person name="Kosoy M."/>
            <person name="Birtles R."/>
            <person name="Probert W.S."/>
            <person name="Chiaraviglio L."/>
            <person name="Young S.K."/>
            <person name="Zeng Q."/>
            <person name="Gargeya S."/>
            <person name="Fitzgerald M."/>
            <person name="Haas B."/>
            <person name="Abouelleil A."/>
            <person name="Alvarado L."/>
            <person name="Arachchi H.M."/>
            <person name="Berlin A."/>
            <person name="Chapman S.B."/>
            <person name="Gearin G."/>
            <person name="Goldberg J."/>
            <person name="Griggs A."/>
            <person name="Gujja S."/>
            <person name="Hansen M."/>
            <person name="Heiman D."/>
            <person name="Howarth C."/>
            <person name="Larimer J."/>
            <person name="Lui A."/>
            <person name="MacDonald P.J.P."/>
            <person name="McCowen C."/>
            <person name="Montmayeur A."/>
            <person name="Murphy C."/>
            <person name="Neiman D."/>
            <person name="Pearson M."/>
            <person name="Priest M."/>
            <person name="Roberts A."/>
            <person name="Saif S."/>
            <person name="Shea T."/>
            <person name="Sisk P."/>
            <person name="Stolte C."/>
            <person name="Sykes S."/>
            <person name="Wortman J."/>
            <person name="Nusbaum C."/>
            <person name="Birren B."/>
        </authorList>
    </citation>
    <scope>NUCLEOTIDE SEQUENCE [LARGE SCALE GENOMIC DNA]</scope>
    <source>
        <strain evidence="10 11">Sb944nv</strain>
    </source>
</reference>
<dbReference type="GO" id="GO:0016020">
    <property type="term" value="C:membrane"/>
    <property type="evidence" value="ECO:0007669"/>
    <property type="project" value="InterPro"/>
</dbReference>
<evidence type="ECO:0000313" key="10">
    <source>
        <dbReference type="EMBL" id="EJF81646.1"/>
    </source>
</evidence>
<dbReference type="PATRIC" id="fig|1094563.3.peg.377"/>